<dbReference type="GO" id="GO:0005886">
    <property type="term" value="C:plasma membrane"/>
    <property type="evidence" value="ECO:0007669"/>
    <property type="project" value="TreeGrafter"/>
</dbReference>
<dbReference type="STRING" id="29343.CCDG5_0221"/>
<dbReference type="CDD" id="cd00077">
    <property type="entry name" value="HDc"/>
    <property type="match status" value="1"/>
</dbReference>
<reference evidence="9" key="1">
    <citation type="submission" date="2014-07" db="EMBL/GenBank/DDBJ databases">
        <authorList>
            <person name="Wibberg D."/>
        </authorList>
    </citation>
    <scope>NUCLEOTIDE SEQUENCE [LARGE SCALE GENOMIC DNA]</scope>
    <source>
        <strain evidence="9">DG5</strain>
    </source>
</reference>
<accession>A0A078KQJ3</accession>
<dbReference type="GO" id="GO:0016301">
    <property type="term" value="F:kinase activity"/>
    <property type="evidence" value="ECO:0007669"/>
    <property type="project" value="UniProtKB-KW"/>
</dbReference>
<evidence type="ECO:0000256" key="2">
    <source>
        <dbReference type="ARBA" id="ARBA00013251"/>
    </source>
</evidence>
<dbReference type="FunFam" id="3.10.20.30:FF:000002">
    <property type="entry name" value="GTP pyrophosphokinase (RelA/SpoT)"/>
    <property type="match status" value="1"/>
</dbReference>
<dbReference type="CDD" id="cd05399">
    <property type="entry name" value="NT_Rel-Spo_like"/>
    <property type="match status" value="1"/>
</dbReference>
<dbReference type="KEGG" id="ccel:CCDG5_0221"/>
<comment type="pathway">
    <text evidence="1">Purine metabolism; ppGpp biosynthesis; ppGpp from GTP: step 1/2.</text>
</comment>
<dbReference type="Gene3D" id="3.30.460.10">
    <property type="entry name" value="Beta Polymerase, domain 2"/>
    <property type="match status" value="1"/>
</dbReference>
<dbReference type="Gene3D" id="1.10.3210.10">
    <property type="entry name" value="Hypothetical protein af1432"/>
    <property type="match status" value="1"/>
</dbReference>
<organism evidence="8 9">
    <name type="scientific">[Clostridium] cellulosi</name>
    <dbReference type="NCBI Taxonomy" id="29343"/>
    <lineage>
        <taxon>Bacteria</taxon>
        <taxon>Bacillati</taxon>
        <taxon>Bacillota</taxon>
        <taxon>Clostridia</taxon>
        <taxon>Eubacteriales</taxon>
        <taxon>Oscillospiraceae</taxon>
        <taxon>Oscillospiraceae incertae sedis</taxon>
    </lineage>
</organism>
<keyword evidence="8" id="KW-0418">Kinase</keyword>
<dbReference type="AlphaFoldDB" id="A0A078KQJ3"/>
<evidence type="ECO:0000256" key="1">
    <source>
        <dbReference type="ARBA" id="ARBA00004976"/>
    </source>
</evidence>
<dbReference type="InterPro" id="IPR004811">
    <property type="entry name" value="RelA/Spo_fam"/>
</dbReference>
<dbReference type="InterPro" id="IPR045600">
    <property type="entry name" value="RelA/SpoT_AH_RIS"/>
</dbReference>
<dbReference type="PROSITE" id="PS51671">
    <property type="entry name" value="ACT"/>
    <property type="match status" value="1"/>
</dbReference>
<dbReference type="PANTHER" id="PTHR21262">
    <property type="entry name" value="GUANOSINE-3',5'-BIS DIPHOSPHATE 3'-PYROPHOSPHOHYDROLASE"/>
    <property type="match status" value="1"/>
</dbReference>
<dbReference type="InterPro" id="IPR003607">
    <property type="entry name" value="HD/PDEase_dom"/>
</dbReference>
<dbReference type="CDD" id="cd04876">
    <property type="entry name" value="ACT_RelA-SpoT"/>
    <property type="match status" value="1"/>
</dbReference>
<evidence type="ECO:0000256" key="4">
    <source>
        <dbReference type="RuleBase" id="RU003847"/>
    </source>
</evidence>
<feature type="domain" description="ACT" evidence="5">
    <location>
        <begin position="647"/>
        <end position="721"/>
    </location>
</feature>
<dbReference type="EMBL" id="LM995447">
    <property type="protein sequence ID" value="CDZ23364.1"/>
    <property type="molecule type" value="Genomic_DNA"/>
</dbReference>
<evidence type="ECO:0000259" key="5">
    <source>
        <dbReference type="PROSITE" id="PS51671"/>
    </source>
</evidence>
<evidence type="ECO:0000313" key="9">
    <source>
        <dbReference type="Proteomes" id="UP000032431"/>
    </source>
</evidence>
<dbReference type="Pfam" id="PF04607">
    <property type="entry name" value="RelA_SpoT"/>
    <property type="match status" value="1"/>
</dbReference>
<dbReference type="Proteomes" id="UP000032431">
    <property type="component" value="Chromosome I"/>
</dbReference>
<proteinExistence type="inferred from homology"/>
<dbReference type="UniPathway" id="UPA00908">
    <property type="reaction ID" value="UER00884"/>
</dbReference>
<dbReference type="PROSITE" id="PS51831">
    <property type="entry name" value="HD"/>
    <property type="match status" value="1"/>
</dbReference>
<dbReference type="FunFam" id="1.10.3210.10:FF:000001">
    <property type="entry name" value="GTP pyrophosphokinase RelA"/>
    <property type="match status" value="1"/>
</dbReference>
<dbReference type="GO" id="GO:0008728">
    <property type="term" value="F:GTP diphosphokinase activity"/>
    <property type="evidence" value="ECO:0007669"/>
    <property type="project" value="UniProtKB-EC"/>
</dbReference>
<dbReference type="SUPFAM" id="SSF55021">
    <property type="entry name" value="ACT-like"/>
    <property type="match status" value="1"/>
</dbReference>
<dbReference type="NCBIfam" id="TIGR00691">
    <property type="entry name" value="spoT_relA"/>
    <property type="match status" value="1"/>
</dbReference>
<keyword evidence="8" id="KW-0808">Transferase</keyword>
<dbReference type="PROSITE" id="PS51880">
    <property type="entry name" value="TGS"/>
    <property type="match status" value="1"/>
</dbReference>
<feature type="domain" description="HD" evidence="6">
    <location>
        <begin position="46"/>
        <end position="145"/>
    </location>
</feature>
<dbReference type="SMART" id="SM00954">
    <property type="entry name" value="RelA_SpoT"/>
    <property type="match status" value="1"/>
</dbReference>
<dbReference type="Gene3D" id="3.10.20.30">
    <property type="match status" value="1"/>
</dbReference>
<dbReference type="Pfam" id="PF02824">
    <property type="entry name" value="TGS"/>
    <property type="match status" value="1"/>
</dbReference>
<evidence type="ECO:0000259" key="7">
    <source>
        <dbReference type="PROSITE" id="PS51880"/>
    </source>
</evidence>
<keyword evidence="9" id="KW-1185">Reference proteome</keyword>
<dbReference type="InterPro" id="IPR002912">
    <property type="entry name" value="ACT_dom"/>
</dbReference>
<gene>
    <name evidence="8" type="primary">relA</name>
    <name evidence="8" type="ORF">CCDG5_0221</name>
</gene>
<dbReference type="InterPro" id="IPR045865">
    <property type="entry name" value="ACT-like_dom_sf"/>
</dbReference>
<dbReference type="InterPro" id="IPR043519">
    <property type="entry name" value="NT_sf"/>
</dbReference>
<dbReference type="FunFam" id="3.30.460.10:FF:000001">
    <property type="entry name" value="GTP pyrophosphokinase RelA"/>
    <property type="match status" value="1"/>
</dbReference>
<evidence type="ECO:0000259" key="6">
    <source>
        <dbReference type="PROSITE" id="PS51831"/>
    </source>
</evidence>
<protein>
    <recommendedName>
        <fullName evidence="2">GTP diphosphokinase</fullName>
        <ecNumber evidence="2">2.7.6.5</ecNumber>
    </recommendedName>
</protein>
<dbReference type="SUPFAM" id="SSF81271">
    <property type="entry name" value="TGS-like"/>
    <property type="match status" value="1"/>
</dbReference>
<dbReference type="HOGENOM" id="CLU_012300_3_0_9"/>
<evidence type="ECO:0000256" key="3">
    <source>
        <dbReference type="ARBA" id="ARBA00048244"/>
    </source>
</evidence>
<evidence type="ECO:0000313" key="8">
    <source>
        <dbReference type="EMBL" id="CDZ23364.1"/>
    </source>
</evidence>
<dbReference type="Gene3D" id="3.30.70.260">
    <property type="match status" value="1"/>
</dbReference>
<dbReference type="Pfam" id="PF13328">
    <property type="entry name" value="HD_4"/>
    <property type="match status" value="1"/>
</dbReference>
<dbReference type="CDD" id="cd01668">
    <property type="entry name" value="TGS_RSH"/>
    <property type="match status" value="1"/>
</dbReference>
<feature type="domain" description="TGS" evidence="7">
    <location>
        <begin position="387"/>
        <end position="448"/>
    </location>
</feature>
<dbReference type="InterPro" id="IPR007685">
    <property type="entry name" value="RelA_SpoT"/>
</dbReference>
<dbReference type="InterPro" id="IPR012676">
    <property type="entry name" value="TGS-like"/>
</dbReference>
<dbReference type="InterPro" id="IPR004095">
    <property type="entry name" value="TGS"/>
</dbReference>
<name>A0A078KQJ3_9FIRM</name>
<dbReference type="Pfam" id="PF19296">
    <property type="entry name" value="RelA_AH_RIS"/>
    <property type="match status" value="1"/>
</dbReference>
<dbReference type="PANTHER" id="PTHR21262:SF31">
    <property type="entry name" value="GTP PYROPHOSPHOKINASE"/>
    <property type="match status" value="1"/>
</dbReference>
<comment type="similarity">
    <text evidence="4">Belongs to the relA/spoT family.</text>
</comment>
<dbReference type="InterPro" id="IPR033655">
    <property type="entry name" value="TGS_RelA/SpoT"/>
</dbReference>
<dbReference type="InterPro" id="IPR006674">
    <property type="entry name" value="HD_domain"/>
</dbReference>
<dbReference type="OrthoDB" id="9805041at2"/>
<dbReference type="SUPFAM" id="SSF109604">
    <property type="entry name" value="HD-domain/PDEase-like"/>
    <property type="match status" value="1"/>
</dbReference>
<sequence length="722" mass="81404">MDSILENIIEKIKQSGVAYDIDKITEAYEFAAAAHEGQKRRSGEPYVTHPAAVAAILIDLGLDTDSVIGGLLHDVVEDTPVELSAIEKQFGSDVALLVDGVTKLGRIPYSSREEQQAENIRKMLLAMAKDIRVILIKLADRLHNMRTARFLPPEKQLLKAFETMEIYAPIAHRLGIRTIKDELEDISLRLLDPFAYNEIESMLAGRKDQREALLDSIKERIAERLQKLNLNVHIDGRVKSIYGIYRKTYLRGKSFDEIYDIYAIRIIVDTVNDCYNVLGIIHDMMKPIPGRFKDYISTPKPNMYQSLHTTVIGKEGIPFEVQIRTWEMHYTAEYGIAAHWKYKLGISGGNKALDERLTWVRQLLEMQQESKDAEDFIRSLKTDLSPDEVFVFTPRGDVINLPLNSTPIDFAYAIHSAVGNRMTGAKVDGKIVPLDYKLQTGEIVEILTTSAPGHGPSRDWLKIARTSEARNKIRSWFKKERREENIAQGKAELEREFRRNGIILDEDQYDDFVLEVAKRQHFNTADEFLAAIGYGGIALSKIMPRVKDDYLKAIKPQKLQIPENITHRHTVGGVIVEGLNNCLVKMARCCNPVPGDKIIGFITRGFGVSVHKTDCVNVRQNISREEYAGRWVNVSWARNINAPFKASLQIISSDRFGLLADVSSTLSAMRVMIHAVNARELKNGNAVINLTVDVTSTEHLQNVISRLSKISGVLEVTRSGAK</sequence>
<dbReference type="GO" id="GO:0015970">
    <property type="term" value="P:guanosine tetraphosphate biosynthetic process"/>
    <property type="evidence" value="ECO:0007669"/>
    <property type="project" value="UniProtKB-UniPathway"/>
</dbReference>
<dbReference type="PATRIC" id="fig|29343.3.peg.225"/>
<dbReference type="SUPFAM" id="SSF81301">
    <property type="entry name" value="Nucleotidyltransferase"/>
    <property type="match status" value="1"/>
</dbReference>
<dbReference type="InterPro" id="IPR012675">
    <property type="entry name" value="Beta-grasp_dom_sf"/>
</dbReference>
<comment type="catalytic activity">
    <reaction evidence="3">
        <text>GTP + ATP = guanosine 3'-diphosphate 5'-triphosphate + AMP</text>
        <dbReference type="Rhea" id="RHEA:22088"/>
        <dbReference type="ChEBI" id="CHEBI:30616"/>
        <dbReference type="ChEBI" id="CHEBI:37565"/>
        <dbReference type="ChEBI" id="CHEBI:142410"/>
        <dbReference type="ChEBI" id="CHEBI:456215"/>
        <dbReference type="EC" id="2.7.6.5"/>
    </reaction>
</comment>
<dbReference type="Pfam" id="PF13291">
    <property type="entry name" value="ACT_4"/>
    <property type="match status" value="1"/>
</dbReference>
<comment type="function">
    <text evidence="4">In eubacteria ppGpp (guanosine 3'-diphosphate 5'-diphosphate) is a mediator of the stringent response that coordinates a variety of cellular activities in response to changes in nutritional abundance.</text>
</comment>
<dbReference type="SMART" id="SM00471">
    <property type="entry name" value="HDc"/>
    <property type="match status" value="1"/>
</dbReference>
<dbReference type="EC" id="2.7.6.5" evidence="2"/>